<reference evidence="2" key="2">
    <citation type="submission" date="2021-04" db="EMBL/GenBank/DDBJ databases">
        <authorList>
            <person name="Liu J."/>
        </authorList>
    </citation>
    <scope>NUCLEOTIDE SEQUENCE</scope>
    <source>
        <strain evidence="2">BAD-6</strain>
    </source>
</reference>
<dbReference type="GO" id="GO:0016651">
    <property type="term" value="F:oxidoreductase activity, acting on NAD(P)H"/>
    <property type="evidence" value="ECO:0007669"/>
    <property type="project" value="UniProtKB-ARBA"/>
</dbReference>
<evidence type="ECO:0000313" key="3">
    <source>
        <dbReference type="Proteomes" id="UP000675664"/>
    </source>
</evidence>
<evidence type="ECO:0000313" key="2">
    <source>
        <dbReference type="EMBL" id="MBR0600320.1"/>
    </source>
</evidence>
<feature type="domain" description="Flavodoxin-like" evidence="1">
    <location>
        <begin position="5"/>
        <end position="158"/>
    </location>
</feature>
<dbReference type="PANTHER" id="PTHR38030">
    <property type="entry name" value="PROTOPORPHYRINOGEN IX DEHYDROGENASE [MENAQUINONE]"/>
    <property type="match status" value="1"/>
</dbReference>
<dbReference type="PANTHER" id="PTHR38030:SF2">
    <property type="entry name" value="PROTOPORPHYRINOGEN IX DEHYDROGENASE [QUINONE]"/>
    <property type="match status" value="1"/>
</dbReference>
<dbReference type="Proteomes" id="UP000675664">
    <property type="component" value="Unassembled WGS sequence"/>
</dbReference>
<dbReference type="SUPFAM" id="SSF52218">
    <property type="entry name" value="Flavoproteins"/>
    <property type="match status" value="1"/>
</dbReference>
<protein>
    <submittedName>
        <fullName evidence="2">Flavodoxin domain-containing protein</fullName>
    </submittedName>
</protein>
<dbReference type="InterPro" id="IPR026816">
    <property type="entry name" value="Flavodoxin_dom"/>
</dbReference>
<dbReference type="GO" id="GO:0010181">
    <property type="term" value="F:FMN binding"/>
    <property type="evidence" value="ECO:0007669"/>
    <property type="project" value="InterPro"/>
</dbReference>
<dbReference type="GO" id="GO:0070819">
    <property type="term" value="F:menaquinone-dependent protoporphyrinogen oxidase activity"/>
    <property type="evidence" value="ECO:0007669"/>
    <property type="project" value="TreeGrafter"/>
</dbReference>
<name>A0A8J7W7J2_9FIRM</name>
<reference evidence="2" key="1">
    <citation type="submission" date="2021-04" db="EMBL/GenBank/DDBJ databases">
        <title>Sinoanaerobacter chloroacetimidivorans sp. nov., an obligate anaerobic bacterium isolated from anaerobic sludge.</title>
        <authorList>
            <person name="Bao Y."/>
        </authorList>
    </citation>
    <scope>NUCLEOTIDE SEQUENCE</scope>
    <source>
        <strain evidence="2">BAD-6</strain>
    </source>
</reference>
<gene>
    <name evidence="2" type="ORF">KCX82_20835</name>
</gene>
<dbReference type="AlphaFoldDB" id="A0A8J7W7J2"/>
<accession>A0A8J7W7J2</accession>
<organism evidence="2 3">
    <name type="scientific">Sinanaerobacter chloroacetimidivorans</name>
    <dbReference type="NCBI Taxonomy" id="2818044"/>
    <lineage>
        <taxon>Bacteria</taxon>
        <taxon>Bacillati</taxon>
        <taxon>Bacillota</taxon>
        <taxon>Clostridia</taxon>
        <taxon>Peptostreptococcales</taxon>
        <taxon>Anaerovoracaceae</taxon>
        <taxon>Sinanaerobacter</taxon>
    </lineage>
</organism>
<evidence type="ECO:0000259" key="1">
    <source>
        <dbReference type="PROSITE" id="PS50902"/>
    </source>
</evidence>
<proteinExistence type="predicted"/>
<dbReference type="InterPro" id="IPR029039">
    <property type="entry name" value="Flavoprotein-like_sf"/>
</dbReference>
<dbReference type="Gene3D" id="3.40.50.360">
    <property type="match status" value="1"/>
</dbReference>
<dbReference type="EMBL" id="JAGSND010000025">
    <property type="protein sequence ID" value="MBR0600320.1"/>
    <property type="molecule type" value="Genomic_DNA"/>
</dbReference>
<dbReference type="Pfam" id="PF12724">
    <property type="entry name" value="Flavodoxin_5"/>
    <property type="match status" value="1"/>
</dbReference>
<comment type="caution">
    <text evidence="2">The sequence shown here is derived from an EMBL/GenBank/DDBJ whole genome shotgun (WGS) entry which is preliminary data.</text>
</comment>
<dbReference type="GO" id="GO:0006783">
    <property type="term" value="P:heme biosynthetic process"/>
    <property type="evidence" value="ECO:0007669"/>
    <property type="project" value="TreeGrafter"/>
</dbReference>
<dbReference type="RefSeq" id="WP_227020436.1">
    <property type="nucleotide sequence ID" value="NZ_JAGSND010000025.1"/>
</dbReference>
<dbReference type="InterPro" id="IPR008254">
    <property type="entry name" value="Flavodoxin/NO_synth"/>
</dbReference>
<dbReference type="PROSITE" id="PS50902">
    <property type="entry name" value="FLAVODOXIN_LIKE"/>
    <property type="match status" value="1"/>
</dbReference>
<sequence length="167" mass="19176">MDKKILVAYGSKRGSTAEIAERIGETLRQKGLQVDVLDAGTVTDLTPYSKIILGSSVYIGLWHKKVVHFLKRNIEVLEKLPVWLFICGPTGPGNPIEQMDGWFYPKSLRPVIERIHPRDITCFGGKLELKTLNPFEKWIINKVQAPEGDFRNWKDIVFWTETIHREC</sequence>
<dbReference type="InterPro" id="IPR052200">
    <property type="entry name" value="Protoporphyrinogen_IX_DH"/>
</dbReference>
<keyword evidence="3" id="KW-1185">Reference proteome</keyword>